<comment type="catalytic activity">
    <reaction evidence="1 14">
        <text>Endonucleolytic cleavage to 5'-phosphomonoester.</text>
        <dbReference type="EC" id="3.1.26.4"/>
    </reaction>
</comment>
<organism evidence="16 17">
    <name type="scientific">Bifidobacterium tibiigranuli</name>
    <dbReference type="NCBI Taxonomy" id="2172043"/>
    <lineage>
        <taxon>Bacteria</taxon>
        <taxon>Bacillati</taxon>
        <taxon>Actinomycetota</taxon>
        <taxon>Actinomycetes</taxon>
        <taxon>Bifidobacteriales</taxon>
        <taxon>Bifidobacteriaceae</taxon>
        <taxon>Bifidobacterium</taxon>
    </lineage>
</organism>
<dbReference type="NCBIfam" id="NF000595">
    <property type="entry name" value="PRK00015.1-3"/>
    <property type="match status" value="1"/>
</dbReference>
<dbReference type="InterPro" id="IPR001352">
    <property type="entry name" value="RNase_HII/HIII"/>
</dbReference>
<dbReference type="EC" id="3.1.26.4" evidence="14"/>
<dbReference type="CDD" id="cd07182">
    <property type="entry name" value="RNase_HII_bacteria_HII_like"/>
    <property type="match status" value="1"/>
</dbReference>
<evidence type="ECO:0000256" key="8">
    <source>
        <dbReference type="ARBA" id="ARBA00022722"/>
    </source>
</evidence>
<comment type="function">
    <text evidence="4 14">Endonuclease that specifically degrades the RNA of RNA-DNA hybrids.</text>
</comment>
<dbReference type="InterPro" id="IPR036397">
    <property type="entry name" value="RNaseH_sf"/>
</dbReference>
<evidence type="ECO:0000256" key="10">
    <source>
        <dbReference type="ARBA" id="ARBA00022759"/>
    </source>
</evidence>
<keyword evidence="8 14" id="KW-0540">Nuclease</keyword>
<keyword evidence="12" id="KW-0464">Manganese</keyword>
<feature type="domain" description="RNase H type-2" evidence="15">
    <location>
        <begin position="27"/>
        <end position="271"/>
    </location>
</feature>
<evidence type="ECO:0000256" key="7">
    <source>
        <dbReference type="ARBA" id="ARBA00022490"/>
    </source>
</evidence>
<evidence type="ECO:0000256" key="6">
    <source>
        <dbReference type="ARBA" id="ARBA00007383"/>
    </source>
</evidence>
<comment type="caution">
    <text evidence="13">Lacks conserved residue(s) required for the propagation of feature annotation.</text>
</comment>
<evidence type="ECO:0000256" key="3">
    <source>
        <dbReference type="ARBA" id="ARBA00001946"/>
    </source>
</evidence>
<reference evidence="16 17" key="1">
    <citation type="submission" date="2018-04" db="EMBL/GenBank/DDBJ databases">
        <authorList>
            <person name="Eckel V.P."/>
            <person name="Vogel R.F."/>
        </authorList>
    </citation>
    <scope>NUCLEOTIDE SEQUENCE [LARGE SCALE GENOMIC DNA]</scope>
    <source>
        <strain evidence="17">TMW 2.1764</strain>
    </source>
</reference>
<comment type="similarity">
    <text evidence="6 14">Belongs to the RNase HII family.</text>
</comment>
<keyword evidence="9" id="KW-0479">Metal-binding</keyword>
<sequence length="271" mass="28594">MEGQSKPRLRLKPTLDLENELAGQGFDLIVGFDEVGRGALAGPVMVGAAAIWARRLPDYGVPEGLADSKLLTEHRREALFEPLQTWCAAHAVGQASSAEIDEWGISHALGVAALRALNGVERTLGLDAETHAGNTVDAAVSSSTASSNAASSSITAPASIAASSALRVGAILDGPNDYITKALNTFDAPDVPIAAHVVTLVKADQQCASVAAASVIAKVTRDRLMVSIARGNDLYRPYQWDHNKGYGSAAHREAIARYGATDLHRRSWHLV</sequence>
<dbReference type="InterPro" id="IPR012337">
    <property type="entry name" value="RNaseH-like_sf"/>
</dbReference>
<evidence type="ECO:0000256" key="9">
    <source>
        <dbReference type="ARBA" id="ARBA00022723"/>
    </source>
</evidence>
<dbReference type="SUPFAM" id="SSF53098">
    <property type="entry name" value="Ribonuclease H-like"/>
    <property type="match status" value="1"/>
</dbReference>
<dbReference type="EMBL" id="QDAG01000004">
    <property type="protein sequence ID" value="KAE8128876.1"/>
    <property type="molecule type" value="Genomic_DNA"/>
</dbReference>
<evidence type="ECO:0000313" key="17">
    <source>
        <dbReference type="Proteomes" id="UP000325415"/>
    </source>
</evidence>
<evidence type="ECO:0000256" key="1">
    <source>
        <dbReference type="ARBA" id="ARBA00000077"/>
    </source>
</evidence>
<keyword evidence="11 14" id="KW-0378">Hydrolase</keyword>
<gene>
    <name evidence="16" type="ORF">DDE84_05235</name>
</gene>
<evidence type="ECO:0000256" key="5">
    <source>
        <dbReference type="ARBA" id="ARBA00004496"/>
    </source>
</evidence>
<comment type="cofactor">
    <cofactor evidence="3">
        <name>Mg(2+)</name>
        <dbReference type="ChEBI" id="CHEBI:18420"/>
    </cofactor>
</comment>
<dbReference type="Pfam" id="PF01351">
    <property type="entry name" value="RNase_HII"/>
    <property type="match status" value="1"/>
</dbReference>
<dbReference type="RefSeq" id="WP_162000707.1">
    <property type="nucleotide sequence ID" value="NZ_QDAG01000004.1"/>
</dbReference>
<keyword evidence="7" id="KW-0963">Cytoplasm</keyword>
<dbReference type="PROSITE" id="PS51975">
    <property type="entry name" value="RNASE_H_2"/>
    <property type="match status" value="1"/>
</dbReference>
<keyword evidence="10 14" id="KW-0255">Endonuclease</keyword>
<dbReference type="OrthoDB" id="9803420at2"/>
<evidence type="ECO:0000256" key="12">
    <source>
        <dbReference type="ARBA" id="ARBA00023211"/>
    </source>
</evidence>
<dbReference type="GO" id="GO:0006298">
    <property type="term" value="P:mismatch repair"/>
    <property type="evidence" value="ECO:0007669"/>
    <property type="project" value="TreeGrafter"/>
</dbReference>
<dbReference type="GO" id="GO:0032299">
    <property type="term" value="C:ribonuclease H2 complex"/>
    <property type="evidence" value="ECO:0007669"/>
    <property type="project" value="TreeGrafter"/>
</dbReference>
<dbReference type="GO" id="GO:0046872">
    <property type="term" value="F:metal ion binding"/>
    <property type="evidence" value="ECO:0007669"/>
    <property type="project" value="UniProtKB-KW"/>
</dbReference>
<dbReference type="GO" id="GO:0003723">
    <property type="term" value="F:RNA binding"/>
    <property type="evidence" value="ECO:0007669"/>
    <property type="project" value="UniProtKB-UniRule"/>
</dbReference>
<dbReference type="InterPro" id="IPR024567">
    <property type="entry name" value="RNase_HII/HIII_dom"/>
</dbReference>
<dbReference type="GO" id="GO:0004523">
    <property type="term" value="F:RNA-DNA hybrid ribonuclease activity"/>
    <property type="evidence" value="ECO:0007669"/>
    <property type="project" value="UniProtKB-EC"/>
</dbReference>
<dbReference type="GO" id="GO:0005737">
    <property type="term" value="C:cytoplasm"/>
    <property type="evidence" value="ECO:0007669"/>
    <property type="project" value="UniProtKB-SubCell"/>
</dbReference>
<name>A0A5N6S4R4_9BIFI</name>
<dbReference type="Gene3D" id="3.30.420.10">
    <property type="entry name" value="Ribonuclease H-like superfamily/Ribonuclease H"/>
    <property type="match status" value="2"/>
</dbReference>
<dbReference type="GeneID" id="78127086"/>
<dbReference type="PANTHER" id="PTHR10954">
    <property type="entry name" value="RIBONUCLEASE H2 SUBUNIT A"/>
    <property type="match status" value="1"/>
</dbReference>
<evidence type="ECO:0000256" key="13">
    <source>
        <dbReference type="PROSITE-ProRule" id="PRU01319"/>
    </source>
</evidence>
<comment type="cofactor">
    <cofactor evidence="2">
        <name>Mn(2+)</name>
        <dbReference type="ChEBI" id="CHEBI:29035"/>
    </cofactor>
</comment>
<accession>A0A5N6S4R4</accession>
<evidence type="ECO:0000313" key="16">
    <source>
        <dbReference type="EMBL" id="KAE8128876.1"/>
    </source>
</evidence>
<evidence type="ECO:0000256" key="14">
    <source>
        <dbReference type="RuleBase" id="RU003515"/>
    </source>
</evidence>
<dbReference type="PANTHER" id="PTHR10954:SF18">
    <property type="entry name" value="RIBONUCLEASE HII"/>
    <property type="match status" value="1"/>
</dbReference>
<comment type="subcellular location">
    <subcellularLocation>
        <location evidence="5">Cytoplasm</location>
    </subcellularLocation>
</comment>
<proteinExistence type="inferred from homology"/>
<dbReference type="Proteomes" id="UP000325415">
    <property type="component" value="Unassembled WGS sequence"/>
</dbReference>
<evidence type="ECO:0000256" key="4">
    <source>
        <dbReference type="ARBA" id="ARBA00004065"/>
    </source>
</evidence>
<keyword evidence="17" id="KW-1185">Reference proteome</keyword>
<dbReference type="GO" id="GO:0043137">
    <property type="term" value="P:DNA replication, removal of RNA primer"/>
    <property type="evidence" value="ECO:0007669"/>
    <property type="project" value="TreeGrafter"/>
</dbReference>
<comment type="caution">
    <text evidence="16">The sequence shown here is derived from an EMBL/GenBank/DDBJ whole genome shotgun (WGS) entry which is preliminary data.</text>
</comment>
<evidence type="ECO:0000256" key="2">
    <source>
        <dbReference type="ARBA" id="ARBA00001936"/>
    </source>
</evidence>
<dbReference type="InterPro" id="IPR022898">
    <property type="entry name" value="RNase_HII"/>
</dbReference>
<evidence type="ECO:0000256" key="11">
    <source>
        <dbReference type="ARBA" id="ARBA00022801"/>
    </source>
</evidence>
<evidence type="ECO:0000259" key="15">
    <source>
        <dbReference type="PROSITE" id="PS51975"/>
    </source>
</evidence>
<dbReference type="AlphaFoldDB" id="A0A5N6S4R4"/>
<protein>
    <recommendedName>
        <fullName evidence="14">Ribonuclease</fullName>
        <ecNumber evidence="14">3.1.26.4</ecNumber>
    </recommendedName>
</protein>